<proteinExistence type="predicted"/>
<protein>
    <submittedName>
        <fullName evidence="2">Uncharacterized protein</fullName>
    </submittedName>
</protein>
<feature type="region of interest" description="Disordered" evidence="1">
    <location>
        <begin position="39"/>
        <end position="140"/>
    </location>
</feature>
<gene>
    <name evidence="2" type="ORF">FKZ59_06275</name>
</gene>
<sequence>MKIRTVMDDNLRKLAEIAKENGIIQYMYNNPVEDMNLAGTTVEAKNKKSHGSKGVKGSKGAKSGGSKGGKQGSKGSKGAKSGGSKGGKQGSKGSKGNKRQGSKGDKHHGEDKKDKREDFTEDRQISKGSDGNKSIASPITDIEEIRRLEEIIKKQIRELFHNN</sequence>
<organism evidence="2 3">
    <name type="scientific">Ureibacillus terrenus</name>
    <dbReference type="NCBI Taxonomy" id="118246"/>
    <lineage>
        <taxon>Bacteria</taxon>
        <taxon>Bacillati</taxon>
        <taxon>Bacillota</taxon>
        <taxon>Bacilli</taxon>
        <taxon>Bacillales</taxon>
        <taxon>Caryophanaceae</taxon>
        <taxon>Ureibacillus</taxon>
    </lineage>
</organism>
<feature type="compositionally biased region" description="Gly residues" evidence="1">
    <location>
        <begin position="62"/>
        <end position="72"/>
    </location>
</feature>
<dbReference type="RefSeq" id="WP_141601897.1">
    <property type="nucleotide sequence ID" value="NZ_JARMSC010000019.1"/>
</dbReference>
<reference evidence="2 3" key="1">
    <citation type="submission" date="2019-06" db="EMBL/GenBank/DDBJ databases">
        <title>Genome sequence of Ureibacillus terrenus.</title>
        <authorList>
            <person name="Maclea K.S."/>
            <person name="Simoes M."/>
        </authorList>
    </citation>
    <scope>NUCLEOTIDE SEQUENCE [LARGE SCALE GENOMIC DNA]</scope>
    <source>
        <strain evidence="2 3">ATCC BAA-384</strain>
    </source>
</reference>
<dbReference type="EMBL" id="VIGD01000006">
    <property type="protein sequence ID" value="TQE91246.1"/>
    <property type="molecule type" value="Genomic_DNA"/>
</dbReference>
<name>A0A540V3C6_9BACL</name>
<evidence type="ECO:0000313" key="2">
    <source>
        <dbReference type="EMBL" id="TQE91246.1"/>
    </source>
</evidence>
<feature type="compositionally biased region" description="Gly residues" evidence="1">
    <location>
        <begin position="80"/>
        <end position="90"/>
    </location>
</feature>
<dbReference type="Proteomes" id="UP000315753">
    <property type="component" value="Unassembled WGS sequence"/>
</dbReference>
<dbReference type="AlphaFoldDB" id="A0A540V3C6"/>
<evidence type="ECO:0000256" key="1">
    <source>
        <dbReference type="SAM" id="MobiDB-lite"/>
    </source>
</evidence>
<comment type="caution">
    <text evidence="2">The sequence shown here is derived from an EMBL/GenBank/DDBJ whole genome shotgun (WGS) entry which is preliminary data.</text>
</comment>
<accession>A0A540V3C6</accession>
<feature type="compositionally biased region" description="Basic and acidic residues" evidence="1">
    <location>
        <begin position="102"/>
        <end position="125"/>
    </location>
</feature>
<feature type="compositionally biased region" description="Polar residues" evidence="1">
    <location>
        <begin position="126"/>
        <end position="137"/>
    </location>
</feature>
<evidence type="ECO:0000313" key="3">
    <source>
        <dbReference type="Proteomes" id="UP000315753"/>
    </source>
</evidence>
<keyword evidence="3" id="KW-1185">Reference proteome</keyword>